<organism evidence="2">
    <name type="scientific">Solibacter usitatus (strain Ellin6076)</name>
    <dbReference type="NCBI Taxonomy" id="234267"/>
    <lineage>
        <taxon>Bacteria</taxon>
        <taxon>Pseudomonadati</taxon>
        <taxon>Acidobacteriota</taxon>
        <taxon>Terriglobia</taxon>
        <taxon>Bryobacterales</taxon>
        <taxon>Solibacteraceae</taxon>
        <taxon>Candidatus Solibacter</taxon>
    </lineage>
</organism>
<dbReference type="Gene3D" id="3.10.290.30">
    <property type="entry name" value="MM3350-like"/>
    <property type="match status" value="1"/>
</dbReference>
<evidence type="ECO:0000259" key="1">
    <source>
        <dbReference type="Pfam" id="PF07929"/>
    </source>
</evidence>
<dbReference type="SUPFAM" id="SSF159941">
    <property type="entry name" value="MM3350-like"/>
    <property type="match status" value="1"/>
</dbReference>
<dbReference type="eggNOG" id="COG1846">
    <property type="taxonomic scope" value="Bacteria"/>
</dbReference>
<dbReference type="PANTHER" id="PTHR41878">
    <property type="entry name" value="LEXA REPRESSOR-RELATED"/>
    <property type="match status" value="1"/>
</dbReference>
<dbReference type="Pfam" id="PF07929">
    <property type="entry name" value="PRiA4_ORF3"/>
    <property type="match status" value="1"/>
</dbReference>
<dbReference type="InterPro" id="IPR024047">
    <property type="entry name" value="MM3350-like_sf"/>
</dbReference>
<feature type="domain" description="Plasmid pRiA4b Orf3-like" evidence="1">
    <location>
        <begin position="3"/>
        <end position="150"/>
    </location>
</feature>
<dbReference type="InParanoid" id="Q02B69"/>
<proteinExistence type="predicted"/>
<dbReference type="STRING" id="234267.Acid_0696"/>
<dbReference type="AlphaFoldDB" id="Q02B69"/>
<accession>Q02B69</accession>
<evidence type="ECO:0000313" key="2">
    <source>
        <dbReference type="EMBL" id="ABJ81697.1"/>
    </source>
</evidence>
<reference evidence="2" key="1">
    <citation type="submission" date="2006-10" db="EMBL/GenBank/DDBJ databases">
        <title>Complete sequence of Solibacter usitatus Ellin6076.</title>
        <authorList>
            <consortium name="US DOE Joint Genome Institute"/>
            <person name="Copeland A."/>
            <person name="Lucas S."/>
            <person name="Lapidus A."/>
            <person name="Barry K."/>
            <person name="Detter J.C."/>
            <person name="Glavina del Rio T."/>
            <person name="Hammon N."/>
            <person name="Israni S."/>
            <person name="Dalin E."/>
            <person name="Tice H."/>
            <person name="Pitluck S."/>
            <person name="Thompson L.S."/>
            <person name="Brettin T."/>
            <person name="Bruce D."/>
            <person name="Han C."/>
            <person name="Tapia R."/>
            <person name="Gilna P."/>
            <person name="Schmutz J."/>
            <person name="Larimer F."/>
            <person name="Land M."/>
            <person name="Hauser L."/>
            <person name="Kyrpides N."/>
            <person name="Mikhailova N."/>
            <person name="Janssen P.H."/>
            <person name="Kuske C.R."/>
            <person name="Richardson P."/>
        </authorList>
    </citation>
    <scope>NUCLEOTIDE SEQUENCE</scope>
    <source>
        <strain evidence="2">Ellin6076</strain>
    </source>
</reference>
<protein>
    <submittedName>
        <fullName evidence="2">Plasmid pRiA4b ORF-3 family protein</fullName>
    </submittedName>
</protein>
<dbReference type="HOGENOM" id="CLU_085055_2_1_0"/>
<sequence length="170" mass="19604">MSDQTTLSKLHRVLQLLFDWDDSHLHDFEANRIVYSVPSAEDRDFDRNIVDEKLAPLNMVIQKVGETFLYRYDFGDDWHHDILLDAIMLAESDAVYPRCIAGARNAPPEDSGGPWGYAEYAEAVTNPAHDRHEELIDWNGPFDPEEFSLAKLNASLQREFVRRKPKKKST</sequence>
<gene>
    <name evidence="2" type="ordered locus">Acid_0696</name>
</gene>
<name>Q02B69_SOLUE</name>
<dbReference type="InterPro" id="IPR012912">
    <property type="entry name" value="Plasmid_pRiA4b_Orf3-like"/>
</dbReference>
<dbReference type="KEGG" id="sus:Acid_0696"/>
<dbReference type="EMBL" id="CP000473">
    <property type="protein sequence ID" value="ABJ81697.1"/>
    <property type="molecule type" value="Genomic_DNA"/>
</dbReference>
<dbReference type="PANTHER" id="PTHR41878:SF1">
    <property type="entry name" value="TNPR PROTEIN"/>
    <property type="match status" value="1"/>
</dbReference>